<feature type="non-terminal residue" evidence="5">
    <location>
        <position position="1"/>
    </location>
</feature>
<dbReference type="Proteomes" id="UP000550086">
    <property type="component" value="Unassembled WGS sequence"/>
</dbReference>
<dbReference type="GO" id="GO:0004222">
    <property type="term" value="F:metalloendopeptidase activity"/>
    <property type="evidence" value="ECO:0007669"/>
    <property type="project" value="TreeGrafter"/>
</dbReference>
<evidence type="ECO:0000259" key="4">
    <source>
        <dbReference type="Pfam" id="PF19236"/>
    </source>
</evidence>
<evidence type="ECO:0000256" key="1">
    <source>
        <dbReference type="ARBA" id="ARBA00004613"/>
    </source>
</evidence>
<dbReference type="GO" id="GO:0030198">
    <property type="term" value="P:extracellular matrix organization"/>
    <property type="evidence" value="ECO:0007669"/>
    <property type="project" value="InterPro"/>
</dbReference>
<evidence type="ECO:0000256" key="3">
    <source>
        <dbReference type="SAM" id="MobiDB-lite"/>
    </source>
</evidence>
<name>A0A7L2YXA0_JACJC</name>
<dbReference type="PANTHER" id="PTHR13723:SF173">
    <property type="entry name" value="ADAMTS-LIKE PROTEIN 5"/>
    <property type="match status" value="1"/>
</dbReference>
<evidence type="ECO:0000256" key="2">
    <source>
        <dbReference type="ARBA" id="ARBA00022525"/>
    </source>
</evidence>
<dbReference type="AlphaFoldDB" id="A0A7L2YXA0"/>
<comment type="subcellular location">
    <subcellularLocation>
        <location evidence="1">Secreted</location>
    </subcellularLocation>
</comment>
<keyword evidence="2" id="KW-0964">Secreted</keyword>
<comment type="caution">
    <text evidence="5">The sequence shown here is derived from an EMBL/GenBank/DDBJ whole genome shotgun (WGS) entry which is preliminary data.</text>
</comment>
<gene>
    <name evidence="5" type="primary">Adamtsl5_1</name>
    <name evidence="5" type="ORF">JACJAC_R14144</name>
</gene>
<dbReference type="Pfam" id="PF19236">
    <property type="entry name" value="ADAMTS_CR_3"/>
    <property type="match status" value="1"/>
</dbReference>
<reference evidence="5 6" key="1">
    <citation type="submission" date="2019-09" db="EMBL/GenBank/DDBJ databases">
        <title>Bird 10,000 Genomes (B10K) Project - Family phase.</title>
        <authorList>
            <person name="Zhang G."/>
        </authorList>
    </citation>
    <scope>NUCLEOTIDE SEQUENCE [LARGE SCALE GENOMIC DNA]</scope>
    <source>
        <strain evidence="5">B10K-DU-002-59</strain>
        <tissue evidence="5">Muscle</tissue>
    </source>
</reference>
<dbReference type="GO" id="GO:0006508">
    <property type="term" value="P:proteolysis"/>
    <property type="evidence" value="ECO:0007669"/>
    <property type="project" value="TreeGrafter"/>
</dbReference>
<dbReference type="InterPro" id="IPR045371">
    <property type="entry name" value="ADAMTS_CR_3"/>
</dbReference>
<dbReference type="GO" id="GO:0005576">
    <property type="term" value="C:extracellular region"/>
    <property type="evidence" value="ECO:0007669"/>
    <property type="project" value="UniProtKB-SubCell"/>
</dbReference>
<evidence type="ECO:0000313" key="6">
    <source>
        <dbReference type="Proteomes" id="UP000550086"/>
    </source>
</evidence>
<organism evidence="5 6">
    <name type="scientific">Jacana jacana</name>
    <name type="common">Wattled jacana</name>
    <name type="synonym">Parra jacana</name>
    <dbReference type="NCBI Taxonomy" id="54508"/>
    <lineage>
        <taxon>Eukaryota</taxon>
        <taxon>Metazoa</taxon>
        <taxon>Chordata</taxon>
        <taxon>Craniata</taxon>
        <taxon>Vertebrata</taxon>
        <taxon>Euteleostomi</taxon>
        <taxon>Archelosauria</taxon>
        <taxon>Archosauria</taxon>
        <taxon>Dinosauria</taxon>
        <taxon>Saurischia</taxon>
        <taxon>Theropoda</taxon>
        <taxon>Coelurosauria</taxon>
        <taxon>Aves</taxon>
        <taxon>Neognathae</taxon>
        <taxon>Neoaves</taxon>
        <taxon>Charadriiformes</taxon>
        <taxon>Jacanidae</taxon>
        <taxon>Jacana</taxon>
    </lineage>
</organism>
<dbReference type="PANTHER" id="PTHR13723">
    <property type="entry name" value="ADAMTS A DISINTEGRIN AND METALLOPROTEASE WITH THROMBOSPONDIN MOTIFS PROTEASE"/>
    <property type="match status" value="1"/>
</dbReference>
<feature type="domain" description="ADAMTS/ADAMTS-like cysteine-rich" evidence="4">
    <location>
        <begin position="45"/>
        <end position="123"/>
    </location>
</feature>
<feature type="region of interest" description="Disordered" evidence="3">
    <location>
        <begin position="1"/>
        <end position="27"/>
    </location>
</feature>
<evidence type="ECO:0000313" key="5">
    <source>
        <dbReference type="EMBL" id="NXS98924.1"/>
    </source>
</evidence>
<dbReference type="InterPro" id="IPR050439">
    <property type="entry name" value="ADAMTS_ADAMTS-like"/>
</dbReference>
<dbReference type="InterPro" id="IPR013273">
    <property type="entry name" value="ADAMTS/ADAMTS-like"/>
</dbReference>
<proteinExistence type="predicted"/>
<dbReference type="GO" id="GO:0031012">
    <property type="term" value="C:extracellular matrix"/>
    <property type="evidence" value="ECO:0007669"/>
    <property type="project" value="TreeGrafter"/>
</dbReference>
<dbReference type="Gene3D" id="2.60.120.830">
    <property type="match status" value="1"/>
</dbReference>
<dbReference type="OrthoDB" id="5984913at2759"/>
<sequence>TTTSPSWARRRGTAGCPSMEVSPGGGKWHRWPDWGATAATGGHPLPFSRWALAAPNLCDLNCLAVGHNFYYTFGRVLDGTRCGPGSLDLCVGGRCLSVGCDGILGSGAQPDACGQCGGGHGSCLFVHRLFQGTDPSSAGYFGYMNVTKIPAGATQIKVTDKSRNYLGRTCPVSLSQSVPVYSSRSWLVPPVGTGRAGGGHWPRCTVPCHTPVPPLGCSFKHRGFSELAGSRGIFPEAAGFGKG</sequence>
<keyword evidence="6" id="KW-1185">Reference proteome</keyword>
<protein>
    <submittedName>
        <fullName evidence="5">ATL5 protein</fullName>
    </submittedName>
</protein>
<accession>A0A7L2YXA0</accession>
<dbReference type="PRINTS" id="PR01857">
    <property type="entry name" value="ADAMTSFAMILY"/>
</dbReference>
<dbReference type="EMBL" id="VZTM01027188">
    <property type="protein sequence ID" value="NXS98924.1"/>
    <property type="molecule type" value="Genomic_DNA"/>
</dbReference>
<feature type="non-terminal residue" evidence="5">
    <location>
        <position position="243"/>
    </location>
</feature>